<comment type="similarity">
    <text evidence="2">Belongs to the plant ACBP60 protein family.</text>
</comment>
<dbReference type="PANTHER" id="PTHR31713:SF42">
    <property type="entry name" value="PROTEIN SAR DEFICIENT 1"/>
    <property type="match status" value="1"/>
</dbReference>
<dbReference type="GO" id="GO:0043565">
    <property type="term" value="F:sequence-specific DNA binding"/>
    <property type="evidence" value="ECO:0007669"/>
    <property type="project" value="TreeGrafter"/>
</dbReference>
<evidence type="ECO:0000313" key="13">
    <source>
        <dbReference type="Proteomes" id="UP000516437"/>
    </source>
</evidence>
<evidence type="ECO:0000256" key="1">
    <source>
        <dbReference type="ARBA" id="ARBA00004123"/>
    </source>
</evidence>
<keyword evidence="3" id="KW-0805">Transcription regulation</keyword>
<dbReference type="InterPro" id="IPR046829">
    <property type="entry name" value="Calmod_bind_C"/>
</dbReference>
<dbReference type="InterPro" id="IPR012416">
    <property type="entry name" value="CBP60"/>
</dbReference>
<dbReference type="GO" id="GO:0005516">
    <property type="term" value="F:calmodulin binding"/>
    <property type="evidence" value="ECO:0007669"/>
    <property type="project" value="InterPro"/>
</dbReference>
<evidence type="ECO:0000256" key="5">
    <source>
        <dbReference type="ARBA" id="ARBA00023159"/>
    </source>
</evidence>
<feature type="domain" description="Calmodulin binding protein central" evidence="10">
    <location>
        <begin position="247"/>
        <end position="313"/>
    </location>
</feature>
<dbReference type="Proteomes" id="UP000516437">
    <property type="component" value="Chromosome 8"/>
</dbReference>
<evidence type="ECO:0000256" key="4">
    <source>
        <dbReference type="ARBA" id="ARBA00023125"/>
    </source>
</evidence>
<evidence type="ECO:0000259" key="9">
    <source>
        <dbReference type="Pfam" id="PF07887"/>
    </source>
</evidence>
<keyword evidence="5" id="KW-0010">Activator</keyword>
<dbReference type="AlphaFoldDB" id="A0A6A1UQ04"/>
<feature type="domain" description="Calmodulin binding protein C-terminal" evidence="11">
    <location>
        <begin position="318"/>
        <end position="376"/>
    </location>
</feature>
<dbReference type="OrthoDB" id="757051at2759"/>
<dbReference type="InterPro" id="IPR046830">
    <property type="entry name" value="Calmod_bind_M"/>
</dbReference>
<evidence type="ECO:0000259" key="10">
    <source>
        <dbReference type="Pfam" id="PF20451"/>
    </source>
</evidence>
<feature type="domain" description="Calmodulin binding protein-like N-terminal" evidence="9">
    <location>
        <begin position="87"/>
        <end position="235"/>
    </location>
</feature>
<proteinExistence type="inferred from homology"/>
<keyword evidence="6" id="KW-0804">Transcription</keyword>
<gene>
    <name evidence="12" type="ORF">CJ030_MR8G019126</name>
</gene>
<reference evidence="12 13" key="1">
    <citation type="journal article" date="2019" name="Plant Biotechnol. J.">
        <title>The red bayberry genome and genetic basis of sex determination.</title>
        <authorList>
            <person name="Jia H.M."/>
            <person name="Jia H.J."/>
            <person name="Cai Q.L."/>
            <person name="Wang Y."/>
            <person name="Zhao H.B."/>
            <person name="Yang W.F."/>
            <person name="Wang G.Y."/>
            <person name="Li Y.H."/>
            <person name="Zhan D.L."/>
            <person name="Shen Y.T."/>
            <person name="Niu Q.F."/>
            <person name="Chang L."/>
            <person name="Qiu J."/>
            <person name="Zhao L."/>
            <person name="Xie H.B."/>
            <person name="Fu W.Y."/>
            <person name="Jin J."/>
            <person name="Li X.W."/>
            <person name="Jiao Y."/>
            <person name="Zhou C.C."/>
            <person name="Tu T."/>
            <person name="Chai C.Y."/>
            <person name="Gao J.L."/>
            <person name="Fan L.J."/>
            <person name="van de Weg E."/>
            <person name="Wang J.Y."/>
            <person name="Gao Z.S."/>
        </authorList>
    </citation>
    <scope>NUCLEOTIDE SEQUENCE [LARGE SCALE GENOMIC DNA]</scope>
    <source>
        <tissue evidence="12">Leaves</tissue>
    </source>
</reference>
<evidence type="ECO:0000256" key="7">
    <source>
        <dbReference type="ARBA" id="ARBA00023242"/>
    </source>
</evidence>
<accession>A0A6A1UQ04</accession>
<dbReference type="InterPro" id="IPR046831">
    <property type="entry name" value="Calmodulin_bind_N"/>
</dbReference>
<feature type="compositionally biased region" description="Basic and acidic residues" evidence="8">
    <location>
        <begin position="1"/>
        <end position="21"/>
    </location>
</feature>
<evidence type="ECO:0000256" key="3">
    <source>
        <dbReference type="ARBA" id="ARBA00023015"/>
    </source>
</evidence>
<evidence type="ECO:0000313" key="12">
    <source>
        <dbReference type="EMBL" id="KAB1202313.1"/>
    </source>
</evidence>
<evidence type="ECO:0008006" key="14">
    <source>
        <dbReference type="Google" id="ProtNLM"/>
    </source>
</evidence>
<comment type="caution">
    <text evidence="12">The sequence shown here is derived from an EMBL/GenBank/DDBJ whole genome shotgun (WGS) entry which is preliminary data.</text>
</comment>
<evidence type="ECO:0000259" key="11">
    <source>
        <dbReference type="Pfam" id="PF20452"/>
    </source>
</evidence>
<dbReference type="GO" id="GO:0005634">
    <property type="term" value="C:nucleus"/>
    <property type="evidence" value="ECO:0007669"/>
    <property type="project" value="UniProtKB-SubCell"/>
</dbReference>
<dbReference type="GO" id="GO:0003700">
    <property type="term" value="F:DNA-binding transcription factor activity"/>
    <property type="evidence" value="ECO:0007669"/>
    <property type="project" value="TreeGrafter"/>
</dbReference>
<keyword evidence="7" id="KW-0539">Nucleus</keyword>
<dbReference type="GO" id="GO:0080142">
    <property type="term" value="P:regulation of salicylic acid biosynthetic process"/>
    <property type="evidence" value="ECO:0007669"/>
    <property type="project" value="TreeGrafter"/>
</dbReference>
<keyword evidence="13" id="KW-1185">Reference proteome</keyword>
<dbReference type="Pfam" id="PF20451">
    <property type="entry name" value="Calmod_bind_M"/>
    <property type="match status" value="1"/>
</dbReference>
<evidence type="ECO:0000256" key="8">
    <source>
        <dbReference type="SAM" id="MobiDB-lite"/>
    </source>
</evidence>
<protein>
    <recommendedName>
        <fullName evidence="14">Protein SAR DEFICIENT 1</fullName>
    </recommendedName>
</protein>
<name>A0A6A1UQ04_9ROSI</name>
<dbReference type="EMBL" id="RXIC02000026">
    <property type="protein sequence ID" value="KAB1202313.1"/>
    <property type="molecule type" value="Genomic_DNA"/>
</dbReference>
<evidence type="ECO:0000256" key="6">
    <source>
        <dbReference type="ARBA" id="ARBA00023163"/>
    </source>
</evidence>
<sequence length="473" mass="53476">MAAKRFLNESESNKNQPPEKRMRPRPSFASVIGEVVMVNSLQNLFSGLEPLLRKVVKEEVENSLRRCSHSLTRSPSLRIQALEPSSLQLIFCKKLSLPIFTGSKIVDINNNPLQVLLVDRSGDQMLPISLPHPIKIDIVVLDGDFPPGDCETWSSEEYNNKIVKERTGKRPLLTGSELNVTMRDGIVQIGDIEFTDNSSWIRSRRFRLGAKVAPGSYQGVRICEAMTDAFVVKDHRGELYKKHHPPMLEDEVWRLEKIGKDGAFHRKLRDANINTVQDFLKLSIVDQTRLRTILGNGMSEKMWEVTIKHARTCILGNKLYLYRGNNQLVFLNPICQVVRAVIDGQLYPTRDLSSIKRNYIENLVRTAYANWSSLQEMDGTVNETALLTQGETMEQYPCGHQQLAMVKSFQEDGYIGERAIDHVAYGFGNGQIGWSTDSPMTNSPYMSIEHGLNYSISESSSDGELMPSKVFSH</sequence>
<comment type="subcellular location">
    <subcellularLocation>
        <location evidence="1">Nucleus</location>
    </subcellularLocation>
</comment>
<organism evidence="12 13">
    <name type="scientific">Morella rubra</name>
    <name type="common">Chinese bayberry</name>
    <dbReference type="NCBI Taxonomy" id="262757"/>
    <lineage>
        <taxon>Eukaryota</taxon>
        <taxon>Viridiplantae</taxon>
        <taxon>Streptophyta</taxon>
        <taxon>Embryophyta</taxon>
        <taxon>Tracheophyta</taxon>
        <taxon>Spermatophyta</taxon>
        <taxon>Magnoliopsida</taxon>
        <taxon>eudicotyledons</taxon>
        <taxon>Gunneridae</taxon>
        <taxon>Pentapetalae</taxon>
        <taxon>rosids</taxon>
        <taxon>fabids</taxon>
        <taxon>Fagales</taxon>
        <taxon>Myricaceae</taxon>
        <taxon>Morella</taxon>
    </lineage>
</organism>
<dbReference type="Pfam" id="PF20452">
    <property type="entry name" value="Calmod_bind_C"/>
    <property type="match status" value="1"/>
</dbReference>
<evidence type="ECO:0000256" key="2">
    <source>
        <dbReference type="ARBA" id="ARBA00007214"/>
    </source>
</evidence>
<dbReference type="Pfam" id="PF07887">
    <property type="entry name" value="Calmodulin_bind"/>
    <property type="match status" value="1"/>
</dbReference>
<keyword evidence="4" id="KW-0238">DNA-binding</keyword>
<feature type="region of interest" description="Disordered" evidence="8">
    <location>
        <begin position="1"/>
        <end position="25"/>
    </location>
</feature>
<dbReference type="PANTHER" id="PTHR31713">
    <property type="entry name" value="OS02G0177800 PROTEIN"/>
    <property type="match status" value="1"/>
</dbReference>